<proteinExistence type="predicted"/>
<dbReference type="GO" id="GO:0005634">
    <property type="term" value="C:nucleus"/>
    <property type="evidence" value="ECO:0007669"/>
    <property type="project" value="UniProtKB-SubCell"/>
</dbReference>
<dbReference type="Proteomes" id="UP000694567">
    <property type="component" value="Unplaced"/>
</dbReference>
<dbReference type="PANTHER" id="PTHR21603">
    <property type="entry name" value="ANTIGEN KI-67-LIKE PROTEIN"/>
    <property type="match status" value="1"/>
</dbReference>
<protein>
    <submittedName>
        <fullName evidence="9">Cell division cycle associated 2</fullName>
    </submittedName>
</protein>
<dbReference type="GO" id="GO:0007088">
    <property type="term" value="P:regulation of mitotic nuclear division"/>
    <property type="evidence" value="ECO:0007669"/>
    <property type="project" value="TreeGrafter"/>
</dbReference>
<organism evidence="9 10">
    <name type="scientific">Bubo bubo</name>
    <name type="common">Eurasian eagle-owl</name>
    <name type="synonym">Strix bubo</name>
    <dbReference type="NCBI Taxonomy" id="30461"/>
    <lineage>
        <taxon>Eukaryota</taxon>
        <taxon>Metazoa</taxon>
        <taxon>Chordata</taxon>
        <taxon>Craniata</taxon>
        <taxon>Vertebrata</taxon>
        <taxon>Euteleostomi</taxon>
        <taxon>Archelosauria</taxon>
        <taxon>Archosauria</taxon>
        <taxon>Dinosauria</taxon>
        <taxon>Saurischia</taxon>
        <taxon>Theropoda</taxon>
        <taxon>Coelurosauria</taxon>
        <taxon>Aves</taxon>
        <taxon>Neognathae</taxon>
        <taxon>Neoaves</taxon>
        <taxon>Telluraves</taxon>
        <taxon>Strigiformes</taxon>
        <taxon>Strigidae</taxon>
        <taxon>Bubo</taxon>
    </lineage>
</organism>
<feature type="region of interest" description="Disordered" evidence="7">
    <location>
        <begin position="1011"/>
        <end position="1033"/>
    </location>
</feature>
<feature type="domain" description="PP1-binding" evidence="8">
    <location>
        <begin position="489"/>
        <end position="548"/>
    </location>
</feature>
<keyword evidence="6" id="KW-0131">Cell cycle</keyword>
<evidence type="ECO:0000259" key="8">
    <source>
        <dbReference type="Pfam" id="PF15276"/>
    </source>
</evidence>
<reference evidence="9" key="1">
    <citation type="submission" date="2025-08" db="UniProtKB">
        <authorList>
            <consortium name="Ensembl"/>
        </authorList>
    </citation>
    <scope>IDENTIFICATION</scope>
</reference>
<keyword evidence="5" id="KW-0539">Nucleus</keyword>
<name>A0A8C0F601_BUBBB</name>
<reference evidence="9" key="2">
    <citation type="submission" date="2025-09" db="UniProtKB">
        <authorList>
            <consortium name="Ensembl"/>
        </authorList>
    </citation>
    <scope>IDENTIFICATION</scope>
</reference>
<feature type="region of interest" description="Disordered" evidence="7">
    <location>
        <begin position="251"/>
        <end position="280"/>
    </location>
</feature>
<evidence type="ECO:0000256" key="1">
    <source>
        <dbReference type="ARBA" id="ARBA00004123"/>
    </source>
</evidence>
<dbReference type="PANTHER" id="PTHR21603:SF16">
    <property type="entry name" value="CELL DIVISION CYCLE-ASSOCIATED PROTEIN 2"/>
    <property type="match status" value="1"/>
</dbReference>
<keyword evidence="10" id="KW-1185">Reference proteome</keyword>
<dbReference type="Pfam" id="PF15276">
    <property type="entry name" value="PP1_bind"/>
    <property type="match status" value="1"/>
</dbReference>
<evidence type="ECO:0000256" key="6">
    <source>
        <dbReference type="ARBA" id="ARBA00023306"/>
    </source>
</evidence>
<keyword evidence="3" id="KW-0597">Phosphoprotein</keyword>
<comment type="subcellular location">
    <subcellularLocation>
        <location evidence="1">Nucleus</location>
    </subcellularLocation>
</comment>
<evidence type="ECO:0000256" key="5">
    <source>
        <dbReference type="ARBA" id="ARBA00023242"/>
    </source>
</evidence>
<dbReference type="GO" id="GO:0005694">
    <property type="term" value="C:chromosome"/>
    <property type="evidence" value="ECO:0007669"/>
    <property type="project" value="TreeGrafter"/>
</dbReference>
<evidence type="ECO:0000256" key="7">
    <source>
        <dbReference type="SAM" id="MobiDB-lite"/>
    </source>
</evidence>
<keyword evidence="4" id="KW-0832">Ubl conjugation</keyword>
<evidence type="ECO:0000313" key="9">
    <source>
        <dbReference type="Ensembl" id="ENSBOBP00000014253.1"/>
    </source>
</evidence>
<sequence length="1053" mass="117917">MHRQSKNINTLLEVKENESRYTEEKEEASFLDRSKGQKICIVTKSKVVKASKKENLSDGNQVRLQKHTLKYFKGLKKESHHNKEDDVSCRFTECFFDTLKGDVVGEPTWPLNSEENFSRSRPVALGDECYLTPNRDKAEETSDGGMSEKQRKEPVDFASTTIAEFGITQESFTKRSIGKSLTSLKFRRRSTIGVRGSPENNTLIRYLAQQRSDRQKEAFTQVSPFRHENVRSLKDKIDAFQASFKSVQEAEGEPGFSGLSRVDDASQEAGSSQNKVPFTKERNLDQWSEKFMSDNSGGDLKENLRQNLIKGSKSDTKTCTILSSRQAVTVTEPAAAVSKEWVYEQHNPVESLEAVLIRDIIETGHDFSSDHVTKDIRSTAISDQSRKRVSFVEEMSLDIFDESKAPVTPPVTPLRTGNISLTEHRQSGSRLRSVLKKTPMKQLSDSLKEYSDDAVDRGGGESLAVANCAKVFEASQTDGTERHSSEKPKKKKVTFGEVLSPEIFDETLPANTPLRKGATPARSPGLHSNSPLSRSSLIEEPLSQPDFDCDDECVGPLEELVEGPVAAEDPLPVENAEAETDKSGMTATRSTKRKCSTISEETDFSISRTTNTKNAKESKNPRKNRFQRQKNITTSAAKKTQKTKHTSYGKRRKKKVKKSLYGEREMASKKPLLSPIPEIPETLSSASSSNSPDTNALFLEDIFLDDTRSGNAHKDVQEKAVAEGMRGKAICAVHVYSSSEDLDLVEASGSGSAVFQVPEMDFRSPSDIDHEFSNIVPDAKCGFDTSGYFQQGKETACVKEAKESDSLIENDKLQGNFLNKAEQLSGLEFLEQRDTSVHEGAQGTQCPQKDSIRSSPPGRRRRRRRSSAIYFPDVETLEITGNDLPVSSFNVEEVLSVPQLKNNSFEPFRRKSSNSGERRVRRSMRLNKDAETEGLAWIQVPDEIQNPPLLASACKIRRRSTSILTESENIHHREQNLIPFSAPGKENNDSVNLADGPCKRWRRRRSMCVSTPQETRTWSQTQRSITNSVYGKDRSNKKHYEELEIPLENNSNI</sequence>
<evidence type="ECO:0000256" key="2">
    <source>
        <dbReference type="ARBA" id="ARBA00022499"/>
    </source>
</evidence>
<evidence type="ECO:0000256" key="3">
    <source>
        <dbReference type="ARBA" id="ARBA00022553"/>
    </source>
</evidence>
<feature type="region of interest" description="Disordered" evidence="7">
    <location>
        <begin position="835"/>
        <end position="866"/>
    </location>
</feature>
<keyword evidence="2" id="KW-1017">Isopeptide bond</keyword>
<feature type="compositionally biased region" description="Polar residues" evidence="7">
    <location>
        <begin position="1011"/>
        <end position="1029"/>
    </location>
</feature>
<feature type="region of interest" description="Disordered" evidence="7">
    <location>
        <begin position="504"/>
        <end position="534"/>
    </location>
</feature>
<dbReference type="AlphaFoldDB" id="A0A8C0F601"/>
<accession>A0A8C0F601</accession>
<dbReference type="GO" id="GO:0051983">
    <property type="term" value="P:regulation of chromosome segregation"/>
    <property type="evidence" value="ECO:0007669"/>
    <property type="project" value="TreeGrafter"/>
</dbReference>
<feature type="compositionally biased region" description="Basic residues" evidence="7">
    <location>
        <begin position="639"/>
        <end position="658"/>
    </location>
</feature>
<feature type="region of interest" description="Disordered" evidence="7">
    <location>
        <begin position="134"/>
        <end position="153"/>
    </location>
</feature>
<feature type="region of interest" description="Disordered" evidence="7">
    <location>
        <begin position="562"/>
        <end position="692"/>
    </location>
</feature>
<dbReference type="Ensembl" id="ENSBOBT00000014584.1">
    <property type="protein sequence ID" value="ENSBOBP00000014253.1"/>
    <property type="gene ID" value="ENSBOBG00000008970.1"/>
</dbReference>
<evidence type="ECO:0000256" key="4">
    <source>
        <dbReference type="ARBA" id="ARBA00022843"/>
    </source>
</evidence>
<feature type="compositionally biased region" description="Polar residues" evidence="7">
    <location>
        <begin position="596"/>
        <end position="613"/>
    </location>
</feature>
<dbReference type="InterPro" id="IPR029334">
    <property type="entry name" value="PP1-bd"/>
</dbReference>
<evidence type="ECO:0000313" key="10">
    <source>
        <dbReference type="Proteomes" id="UP000694567"/>
    </source>
</evidence>